<dbReference type="EMBL" id="JBJHZY010000003">
    <property type="protein sequence ID" value="MFL0269381.1"/>
    <property type="molecule type" value="Genomic_DNA"/>
</dbReference>
<dbReference type="SUPFAM" id="SSF55729">
    <property type="entry name" value="Acyl-CoA N-acyltransferases (Nat)"/>
    <property type="match status" value="1"/>
</dbReference>
<dbReference type="RefSeq" id="WP_406766006.1">
    <property type="nucleotide sequence ID" value="NZ_JBJHZY010000003.1"/>
</dbReference>
<evidence type="ECO:0000313" key="3">
    <source>
        <dbReference type="Proteomes" id="UP001623661"/>
    </source>
</evidence>
<reference evidence="2 3" key="1">
    <citation type="submission" date="2024-11" db="EMBL/GenBank/DDBJ databases">
        <authorList>
            <person name="Heng Y.C."/>
            <person name="Lim A.C.H."/>
            <person name="Lee J.K.Y."/>
            <person name="Kittelmann S."/>
        </authorList>
    </citation>
    <scope>NUCLEOTIDE SEQUENCE [LARGE SCALE GENOMIC DNA]</scope>
    <source>
        <strain evidence="2 3">WILCCON 0202</strain>
    </source>
</reference>
<keyword evidence="3" id="KW-1185">Reference proteome</keyword>
<feature type="domain" description="N-acetyltransferase" evidence="1">
    <location>
        <begin position="11"/>
        <end position="167"/>
    </location>
</feature>
<dbReference type="PANTHER" id="PTHR43415">
    <property type="entry name" value="SPERMIDINE N(1)-ACETYLTRANSFERASE"/>
    <property type="match status" value="1"/>
</dbReference>
<dbReference type="CDD" id="cd04301">
    <property type="entry name" value="NAT_SF"/>
    <property type="match status" value="1"/>
</dbReference>
<dbReference type="PROSITE" id="PS51186">
    <property type="entry name" value="GNAT"/>
    <property type="match status" value="1"/>
</dbReference>
<dbReference type="InterPro" id="IPR000182">
    <property type="entry name" value="GNAT_dom"/>
</dbReference>
<gene>
    <name evidence="2" type="ORF">ACJDUH_14930</name>
</gene>
<accession>A0ABW8TY23</accession>
<dbReference type="InterPro" id="IPR016181">
    <property type="entry name" value="Acyl_CoA_acyltransferase"/>
</dbReference>
<dbReference type="PANTHER" id="PTHR43415:SF5">
    <property type="entry name" value="ACETYLTRANSFERASE"/>
    <property type="match status" value="1"/>
</dbReference>
<dbReference type="Proteomes" id="UP001623661">
    <property type="component" value="Unassembled WGS sequence"/>
</dbReference>
<keyword evidence="2" id="KW-0012">Acyltransferase</keyword>
<sequence length="180" mass="20810">MAIKLERFKFEEIPQLISWSPSKEFLLQWAGPSYTLESMEKQLRNDINLMLEDNPKSLMFSAKLSESNETVGHVQLLNIDRTNMSARIGRVIVGEKENRGKGIGLQIIKSVLDIAFNKLKLHRVDLGVFDFNKSAIACYEKAGFIIEGNFRECRKMDGQYWSLLNMSILEDEYRKRQMGK</sequence>
<organism evidence="2 3">
    <name type="scientific">Candidatus Clostridium radicumherbarum</name>
    <dbReference type="NCBI Taxonomy" id="3381662"/>
    <lineage>
        <taxon>Bacteria</taxon>
        <taxon>Bacillati</taxon>
        <taxon>Bacillota</taxon>
        <taxon>Clostridia</taxon>
        <taxon>Eubacteriales</taxon>
        <taxon>Clostridiaceae</taxon>
        <taxon>Clostridium</taxon>
    </lineage>
</organism>
<evidence type="ECO:0000259" key="1">
    <source>
        <dbReference type="PROSITE" id="PS51186"/>
    </source>
</evidence>
<comment type="caution">
    <text evidence="2">The sequence shown here is derived from an EMBL/GenBank/DDBJ whole genome shotgun (WGS) entry which is preliminary data.</text>
</comment>
<evidence type="ECO:0000313" key="2">
    <source>
        <dbReference type="EMBL" id="MFL0269381.1"/>
    </source>
</evidence>
<dbReference type="Pfam" id="PF00583">
    <property type="entry name" value="Acetyltransf_1"/>
    <property type="match status" value="1"/>
</dbReference>
<dbReference type="EC" id="2.3.-.-" evidence="2"/>
<dbReference type="GO" id="GO:0016746">
    <property type="term" value="F:acyltransferase activity"/>
    <property type="evidence" value="ECO:0007669"/>
    <property type="project" value="UniProtKB-KW"/>
</dbReference>
<protein>
    <submittedName>
        <fullName evidence="2">GNAT family N-acetyltransferase</fullName>
        <ecNumber evidence="2">2.3.-.-</ecNumber>
    </submittedName>
</protein>
<keyword evidence="2" id="KW-0808">Transferase</keyword>
<dbReference type="Gene3D" id="3.40.630.30">
    <property type="match status" value="1"/>
</dbReference>
<name>A0ABW8TY23_9CLOT</name>
<proteinExistence type="predicted"/>